<dbReference type="Pfam" id="PF17170">
    <property type="entry name" value="DUF5128"/>
    <property type="match status" value="1"/>
</dbReference>
<gene>
    <name evidence="1" type="ORF">SAMN05444001_11339</name>
</gene>
<proteinExistence type="predicted"/>
<dbReference type="EMBL" id="FNVS01000013">
    <property type="protein sequence ID" value="SEG04686.1"/>
    <property type="molecule type" value="Genomic_DNA"/>
</dbReference>
<accession>A0A8G2BXH1</accession>
<name>A0A8G2BXH1_9BACT</name>
<organism evidence="1 2">
    <name type="scientific">Parabacteroides chinchillae</name>
    <dbReference type="NCBI Taxonomy" id="871327"/>
    <lineage>
        <taxon>Bacteria</taxon>
        <taxon>Pseudomonadati</taxon>
        <taxon>Bacteroidota</taxon>
        <taxon>Bacteroidia</taxon>
        <taxon>Bacteroidales</taxon>
        <taxon>Tannerellaceae</taxon>
        <taxon>Parabacteroides</taxon>
    </lineage>
</organism>
<evidence type="ECO:0000313" key="2">
    <source>
        <dbReference type="Proteomes" id="UP000236725"/>
    </source>
</evidence>
<sequence length="332" mass="38546">MSDYEIIRLENSEEALVGHSYAFAVSENYIGLYNSNLKDYKLFNRKGKYIRSISSAGQGPDEYYIAIYDSYIDEENGRVYLLSYRANKLLVFDLEGKPLQHIPFPFPVHKGRFRINAKKKELTMMALPFIDTPFVVWRQDFEGNILQSIDAGHFVIDPGDYSNEVNESQNTALLDFSLFHWMPIMDSIYHYSEQNNVLEPVFTVKWKDENILRHIYTELSSHYFTRLVGEGASWDGSVPRYPLIIVDKNNLRGCYANLKFNMLGNIDGPSYVTFNRGYCIANMFPYELKEQLEKALSKSEKMTPEMKDKLMKLNNSLTEDDNNVLFIGKLKQ</sequence>
<keyword evidence="2" id="KW-1185">Reference proteome</keyword>
<protein>
    <submittedName>
        <fullName evidence="1">6-bladed beta-propeller protein</fullName>
    </submittedName>
</protein>
<comment type="caution">
    <text evidence="1">The sequence shown here is derived from an EMBL/GenBank/DDBJ whole genome shotgun (WGS) entry which is preliminary data.</text>
</comment>
<reference evidence="1 2" key="1">
    <citation type="submission" date="2016-10" db="EMBL/GenBank/DDBJ databases">
        <authorList>
            <person name="Varghese N."/>
            <person name="Submissions S."/>
        </authorList>
    </citation>
    <scope>NUCLEOTIDE SEQUENCE [LARGE SCALE GENOMIC DNA]</scope>
    <source>
        <strain evidence="1 2">DSM 29073</strain>
    </source>
</reference>
<dbReference type="Proteomes" id="UP000236725">
    <property type="component" value="Unassembled WGS sequence"/>
</dbReference>
<evidence type="ECO:0000313" key="1">
    <source>
        <dbReference type="EMBL" id="SEG04686.1"/>
    </source>
</evidence>
<dbReference type="AlphaFoldDB" id="A0A8G2BXH1"/>